<dbReference type="EMBL" id="AMYB01000004">
    <property type="protein sequence ID" value="OAD03936.1"/>
    <property type="molecule type" value="Genomic_DNA"/>
</dbReference>
<dbReference type="AlphaFoldDB" id="A0A168LTG0"/>
<feature type="region of interest" description="Disordered" evidence="1">
    <location>
        <begin position="348"/>
        <end position="378"/>
    </location>
</feature>
<feature type="region of interest" description="Disordered" evidence="1">
    <location>
        <begin position="19"/>
        <end position="110"/>
    </location>
</feature>
<name>A0A168LTG0_MUCCL</name>
<evidence type="ECO:0000256" key="1">
    <source>
        <dbReference type="SAM" id="MobiDB-lite"/>
    </source>
</evidence>
<keyword evidence="3" id="KW-1185">Reference proteome</keyword>
<sequence>MFSGYQNKKKKKELANAFEKLSKPGWKSSEKLDSAAKSREIHQQQQPLPRPQESDVSNLSVHQRRKSLNMSSAKPNPHDERIRKSTSVYDGLEGTDMGKRSMNTEKALPAHPGSKLQLDEFDTTELEENIARLAKEAGVEFDATQLAQENEIDHLDSILDQISKNIAEAYTQKISKESETGASMTKGLKSLEENSIWIKDTCGQITQKLQQLKTEVQSERMLDANRPQLRENLRAIVGNIVQAADDTWIPQFSKLCQIIKSDSQNLRNDIHHLCKLFTDTSWEKELRKRTEKCFDVGDEAAFHRMKINYTALFNQLFPIYSCSDEFVVACNHLAKSYVFPPPSPKHLTTTATANNSENSSVISVPEDASKRSSPSNATTTNTIYTLKSKILPPLHFSNKERADMFLSNLSQAKAYFQTDALHLYKSYDEHRLIKSNDPCSCLLCEEASRHQHATSQCNFCTVHQNHNVKTEQDQENCNCGNCIHFSHYIQGLRFLTDEFADSTKYTASRSSSFQEKQPPAKEKKSLNKLIGGLLFDNNNSSSNKKK</sequence>
<reference evidence="2 3" key="1">
    <citation type="submission" date="2015-06" db="EMBL/GenBank/DDBJ databases">
        <title>Expansion of signal transduction pathways in fungi by whole-genome duplication.</title>
        <authorList>
            <consortium name="DOE Joint Genome Institute"/>
            <person name="Corrochano L.M."/>
            <person name="Kuo A."/>
            <person name="Marcet-Houben M."/>
            <person name="Polaino S."/>
            <person name="Salamov A."/>
            <person name="Villalobos J.M."/>
            <person name="Alvarez M.I."/>
            <person name="Avalos J."/>
            <person name="Benito E.P."/>
            <person name="Benoit I."/>
            <person name="Burger G."/>
            <person name="Camino L.P."/>
            <person name="Canovas D."/>
            <person name="Cerda-Olmedo E."/>
            <person name="Cheng J.-F."/>
            <person name="Dominguez A."/>
            <person name="Elias M."/>
            <person name="Eslava A.P."/>
            <person name="Glaser F."/>
            <person name="Grimwood J."/>
            <person name="Gutierrez G."/>
            <person name="Heitman J."/>
            <person name="Henrissat B."/>
            <person name="Iturriaga E.A."/>
            <person name="Lang B.F."/>
            <person name="Lavin J.L."/>
            <person name="Lee S."/>
            <person name="Li W."/>
            <person name="Lindquist E."/>
            <person name="Lopez-Garcia S."/>
            <person name="Luque E.M."/>
            <person name="Marcos A.T."/>
            <person name="Martin J."/>
            <person name="Mccluskey K."/>
            <person name="Medina H.R."/>
            <person name="Miralles-Duran A."/>
            <person name="Miyazaki A."/>
            <person name="Munoz-Torres E."/>
            <person name="Oguiza J.A."/>
            <person name="Ohm R."/>
            <person name="Olmedo M."/>
            <person name="Orejas M."/>
            <person name="Ortiz-Castellanos L."/>
            <person name="Pisabarro A.G."/>
            <person name="Rodriguez-Romero J."/>
            <person name="Ruiz-Herrera J."/>
            <person name="Ruiz-Vazquez R."/>
            <person name="Sanz C."/>
            <person name="Schackwitz W."/>
            <person name="Schmutz J."/>
            <person name="Shahriari M."/>
            <person name="Shelest E."/>
            <person name="Silva-Franco F."/>
            <person name="Soanes D."/>
            <person name="Syed K."/>
            <person name="Tagua V.G."/>
            <person name="Talbot N.J."/>
            <person name="Thon M."/>
            <person name="De Vries R.P."/>
            <person name="Wiebenga A."/>
            <person name="Yadav J.S."/>
            <person name="Braun E.L."/>
            <person name="Baker S."/>
            <person name="Garre V."/>
            <person name="Horwitz B."/>
            <person name="Torres-Martinez S."/>
            <person name="Idnurm A."/>
            <person name="Herrera-Estrella A."/>
            <person name="Gabaldon T."/>
            <person name="Grigoriev I.V."/>
        </authorList>
    </citation>
    <scope>NUCLEOTIDE SEQUENCE [LARGE SCALE GENOMIC DNA]</scope>
    <source>
        <strain evidence="2 3">CBS 277.49</strain>
    </source>
</reference>
<gene>
    <name evidence="2" type="ORF">MUCCIDRAFT_110816</name>
</gene>
<evidence type="ECO:0000313" key="2">
    <source>
        <dbReference type="EMBL" id="OAD03936.1"/>
    </source>
</evidence>
<protein>
    <submittedName>
        <fullName evidence="2">Uncharacterized protein</fullName>
    </submittedName>
</protein>
<comment type="caution">
    <text evidence="2">The sequence shown here is derived from an EMBL/GenBank/DDBJ whole genome shotgun (WGS) entry which is preliminary data.</text>
</comment>
<evidence type="ECO:0000313" key="3">
    <source>
        <dbReference type="Proteomes" id="UP000077051"/>
    </source>
</evidence>
<accession>A0A168LTG0</accession>
<dbReference type="OrthoDB" id="2230983at2759"/>
<feature type="compositionally biased region" description="Low complexity" evidence="1">
    <location>
        <begin position="348"/>
        <end position="360"/>
    </location>
</feature>
<dbReference type="Proteomes" id="UP000077051">
    <property type="component" value="Unassembled WGS sequence"/>
</dbReference>
<proteinExistence type="predicted"/>
<dbReference type="VEuPathDB" id="FungiDB:MUCCIDRAFT_110816"/>
<feature type="compositionally biased region" description="Basic and acidic residues" evidence="1">
    <location>
        <begin position="28"/>
        <end position="42"/>
    </location>
</feature>
<organism evidence="2 3">
    <name type="scientific">Mucor lusitanicus CBS 277.49</name>
    <dbReference type="NCBI Taxonomy" id="747725"/>
    <lineage>
        <taxon>Eukaryota</taxon>
        <taxon>Fungi</taxon>
        <taxon>Fungi incertae sedis</taxon>
        <taxon>Mucoromycota</taxon>
        <taxon>Mucoromycotina</taxon>
        <taxon>Mucoromycetes</taxon>
        <taxon>Mucorales</taxon>
        <taxon>Mucorineae</taxon>
        <taxon>Mucoraceae</taxon>
        <taxon>Mucor</taxon>
    </lineage>
</organism>